<dbReference type="EMBL" id="DXAW01000105">
    <property type="protein sequence ID" value="HIZ86033.1"/>
    <property type="molecule type" value="Genomic_DNA"/>
</dbReference>
<feature type="domain" description="Aminoglycoside phosphotransferase" evidence="1">
    <location>
        <begin position="22"/>
        <end position="255"/>
    </location>
</feature>
<dbReference type="InterPro" id="IPR011009">
    <property type="entry name" value="Kinase-like_dom_sf"/>
</dbReference>
<sequence length="360" mass="41330">METGSRLKYIAERFCLDGKPSEVRPLGDGFINDTYVVELENSALRYILQRKNTGIFQNIPEMMDNIQAVTTHLKRKITEAGGDPLKETLTLIPACDGKPYYEENGEFWCVTVFIEDALTYQSADTPELAYQGGCGIGRFQAMLADFQGDLVDTLPGFHNIKYRFSQWDRTLAEDSTGRAKDVRGLIAEIESRRPDMLGFYEFIESGRIPLRVTHNDTKIANMLFDRDGKVLCMLDLDTVLRAPCIYDFGDSIRSYANTGLEDDPVPDNVSMSRLMYDSFLKGYLSEAGDFLTEDERMALPFSAVYITFEQVLRFLMDYIDGDRYYRIKYPDHNLVRTVAQLRLLRSIETQLLPHNRYYVK</sequence>
<dbReference type="PANTHER" id="PTHR21064">
    <property type="entry name" value="AMINOGLYCOSIDE PHOSPHOTRANSFERASE DOMAIN-CONTAINING PROTEIN-RELATED"/>
    <property type="match status" value="1"/>
</dbReference>
<protein>
    <submittedName>
        <fullName evidence="2">Phosphotransferase</fullName>
    </submittedName>
</protein>
<reference evidence="2" key="1">
    <citation type="journal article" date="2021" name="PeerJ">
        <title>Extensive microbial diversity within the chicken gut microbiome revealed by metagenomics and culture.</title>
        <authorList>
            <person name="Gilroy R."/>
            <person name="Ravi A."/>
            <person name="Getino M."/>
            <person name="Pursley I."/>
            <person name="Horton D.L."/>
            <person name="Alikhan N.F."/>
            <person name="Baker D."/>
            <person name="Gharbi K."/>
            <person name="Hall N."/>
            <person name="Watson M."/>
            <person name="Adriaenssens E.M."/>
            <person name="Foster-Nyarko E."/>
            <person name="Jarju S."/>
            <person name="Secka A."/>
            <person name="Antonio M."/>
            <person name="Oren A."/>
            <person name="Chaudhuri R.R."/>
            <person name="La Ragione R."/>
            <person name="Hildebrand F."/>
            <person name="Pallen M.J."/>
        </authorList>
    </citation>
    <scope>NUCLEOTIDE SEQUENCE</scope>
    <source>
        <strain evidence="2">Gambia16-554</strain>
    </source>
</reference>
<organism evidence="2 3">
    <name type="scientific">Candidatus Coprenecus stercoravium</name>
    <dbReference type="NCBI Taxonomy" id="2840735"/>
    <lineage>
        <taxon>Bacteria</taxon>
        <taxon>Pseudomonadati</taxon>
        <taxon>Bacteroidota</taxon>
        <taxon>Bacteroidia</taxon>
        <taxon>Bacteroidales</taxon>
        <taxon>Rikenellaceae</taxon>
        <taxon>Rikenellaceae incertae sedis</taxon>
        <taxon>Candidatus Coprenecus</taxon>
    </lineage>
</organism>
<comment type="caution">
    <text evidence="2">The sequence shown here is derived from an EMBL/GenBank/DDBJ whole genome shotgun (WGS) entry which is preliminary data.</text>
</comment>
<evidence type="ECO:0000259" key="1">
    <source>
        <dbReference type="Pfam" id="PF01636"/>
    </source>
</evidence>
<evidence type="ECO:0000313" key="3">
    <source>
        <dbReference type="Proteomes" id="UP000824115"/>
    </source>
</evidence>
<dbReference type="InterPro" id="IPR002575">
    <property type="entry name" value="Aminoglycoside_PTrfase"/>
</dbReference>
<gene>
    <name evidence="2" type="ORF">IAC04_06045</name>
</gene>
<dbReference type="Proteomes" id="UP000824115">
    <property type="component" value="Unassembled WGS sequence"/>
</dbReference>
<dbReference type="PANTHER" id="PTHR21064:SF5">
    <property type="entry name" value="SLR1880 PROTEIN"/>
    <property type="match status" value="1"/>
</dbReference>
<dbReference type="AlphaFoldDB" id="A0A9D2GRG0"/>
<dbReference type="SUPFAM" id="SSF56112">
    <property type="entry name" value="Protein kinase-like (PK-like)"/>
    <property type="match status" value="1"/>
</dbReference>
<dbReference type="InterPro" id="IPR050249">
    <property type="entry name" value="Pseudomonas-type_ThrB"/>
</dbReference>
<reference evidence="2" key="2">
    <citation type="submission" date="2021-04" db="EMBL/GenBank/DDBJ databases">
        <authorList>
            <person name="Gilroy R."/>
        </authorList>
    </citation>
    <scope>NUCLEOTIDE SEQUENCE</scope>
    <source>
        <strain evidence="2">Gambia16-554</strain>
    </source>
</reference>
<evidence type="ECO:0000313" key="2">
    <source>
        <dbReference type="EMBL" id="HIZ86033.1"/>
    </source>
</evidence>
<dbReference type="Pfam" id="PF01636">
    <property type="entry name" value="APH"/>
    <property type="match status" value="1"/>
</dbReference>
<dbReference type="Gene3D" id="3.90.1200.10">
    <property type="match status" value="1"/>
</dbReference>
<name>A0A9D2GRG0_9BACT</name>
<accession>A0A9D2GRG0</accession>
<proteinExistence type="predicted"/>